<gene>
    <name evidence="1" type="ORF">GRJ2_001633100</name>
</gene>
<proteinExistence type="predicted"/>
<dbReference type="AlphaFoldDB" id="A0ABC9X1W2"/>
<evidence type="ECO:0000313" key="1">
    <source>
        <dbReference type="EMBL" id="GAB0191678.1"/>
    </source>
</evidence>
<evidence type="ECO:0000313" key="2">
    <source>
        <dbReference type="Proteomes" id="UP001623348"/>
    </source>
</evidence>
<protein>
    <submittedName>
        <fullName evidence="1">Uncharacterized protein</fullName>
    </submittedName>
</protein>
<organism evidence="1 2">
    <name type="scientific">Grus japonensis</name>
    <name type="common">Japanese crane</name>
    <name type="synonym">Red-crowned crane</name>
    <dbReference type="NCBI Taxonomy" id="30415"/>
    <lineage>
        <taxon>Eukaryota</taxon>
        <taxon>Metazoa</taxon>
        <taxon>Chordata</taxon>
        <taxon>Craniata</taxon>
        <taxon>Vertebrata</taxon>
        <taxon>Euteleostomi</taxon>
        <taxon>Archelosauria</taxon>
        <taxon>Archosauria</taxon>
        <taxon>Dinosauria</taxon>
        <taxon>Saurischia</taxon>
        <taxon>Theropoda</taxon>
        <taxon>Coelurosauria</taxon>
        <taxon>Aves</taxon>
        <taxon>Neognathae</taxon>
        <taxon>Neoaves</taxon>
        <taxon>Gruiformes</taxon>
        <taxon>Gruidae</taxon>
        <taxon>Grus</taxon>
    </lineage>
</organism>
<keyword evidence="2" id="KW-1185">Reference proteome</keyword>
<accession>A0ABC9X1W2</accession>
<reference evidence="1 2" key="1">
    <citation type="submission" date="2024-06" db="EMBL/GenBank/DDBJ databases">
        <title>The draft genome of Grus japonensis, version 3.</title>
        <authorList>
            <person name="Nabeshima K."/>
            <person name="Suzuki S."/>
            <person name="Onuma M."/>
        </authorList>
    </citation>
    <scope>NUCLEOTIDE SEQUENCE [LARGE SCALE GENOMIC DNA]</scope>
    <source>
        <strain evidence="1 2">451A</strain>
    </source>
</reference>
<sequence>MCSSYPLSANWCNNSMFLDVDKAVITSGVFCTWEMEKVGTFLTFLLLLRTDICGKRALPVLNQCLQ</sequence>
<dbReference type="EMBL" id="BAAFJT010000006">
    <property type="protein sequence ID" value="GAB0191678.1"/>
    <property type="molecule type" value="Genomic_DNA"/>
</dbReference>
<name>A0ABC9X1W2_GRUJA</name>
<dbReference type="Proteomes" id="UP001623348">
    <property type="component" value="Unassembled WGS sequence"/>
</dbReference>
<comment type="caution">
    <text evidence="1">The sequence shown here is derived from an EMBL/GenBank/DDBJ whole genome shotgun (WGS) entry which is preliminary data.</text>
</comment>